<evidence type="ECO:0008006" key="3">
    <source>
        <dbReference type="Google" id="ProtNLM"/>
    </source>
</evidence>
<dbReference type="AlphaFoldDB" id="A0AA41VT55"/>
<reference evidence="1" key="1">
    <citation type="submission" date="2022-03" db="EMBL/GenBank/DDBJ databases">
        <title>A functionally conserved STORR gene fusion in Papaver species that diverged 16.8 million years ago.</title>
        <authorList>
            <person name="Catania T."/>
        </authorList>
    </citation>
    <scope>NUCLEOTIDE SEQUENCE</scope>
    <source>
        <strain evidence="1">S-191538</strain>
    </source>
</reference>
<dbReference type="InterPro" id="IPR040304">
    <property type="entry name" value="ATG8-IP-1/2"/>
</dbReference>
<keyword evidence="2" id="KW-1185">Reference proteome</keyword>
<accession>A0AA41VT55</accession>
<gene>
    <name evidence="1" type="ORF">MKW94_007625</name>
</gene>
<proteinExistence type="predicted"/>
<comment type="caution">
    <text evidence="1">The sequence shown here is derived from an EMBL/GenBank/DDBJ whole genome shotgun (WGS) entry which is preliminary data.</text>
</comment>
<sequence>MGDSEEQGEGAFSRGNEWEVVSLTASAYAAAPGPKGLDANNDDMGSDVGGDEVETSTAMFMSKHFVFPPSEHENLPVQPDCSNNVAQDSLPHNEVSPLGMEEGEKSEKFDEDSWNIKGLEVLEELHHSQFTDEKGENPPFCEESNSFQGIKLVNKEDTIDMNANLCSFHDVEASLSVSTLSESTNCAAMPVTNDVVNVDSSSEISKSHNPSKGDNQGFPCEAWWKKRATSWYSQAKDAKALWSVVVAAALMGFVVIGQRWQRESCQGRQLKWHFSISDEKLYKMLNPLSRLKDVVVGGAAQRQSNFYMIRASPSA</sequence>
<evidence type="ECO:0000313" key="2">
    <source>
        <dbReference type="Proteomes" id="UP001177140"/>
    </source>
</evidence>
<dbReference type="PANTHER" id="PTHR34797:SF1">
    <property type="entry name" value="ATG8-INTERACTING PROTEIN 2"/>
    <property type="match status" value="1"/>
</dbReference>
<dbReference type="EMBL" id="JAJJMA010288658">
    <property type="protein sequence ID" value="MCL7047030.1"/>
    <property type="molecule type" value="Genomic_DNA"/>
</dbReference>
<protein>
    <recommendedName>
        <fullName evidence="3">ATG8-interacting protein 1</fullName>
    </recommendedName>
</protein>
<dbReference type="PANTHER" id="PTHR34797">
    <property type="entry name" value="ATG8-INTERACTING PROTEIN 2"/>
    <property type="match status" value="1"/>
</dbReference>
<name>A0AA41VT55_PAPNU</name>
<organism evidence="1 2">
    <name type="scientific">Papaver nudicaule</name>
    <name type="common">Iceland poppy</name>
    <dbReference type="NCBI Taxonomy" id="74823"/>
    <lineage>
        <taxon>Eukaryota</taxon>
        <taxon>Viridiplantae</taxon>
        <taxon>Streptophyta</taxon>
        <taxon>Embryophyta</taxon>
        <taxon>Tracheophyta</taxon>
        <taxon>Spermatophyta</taxon>
        <taxon>Magnoliopsida</taxon>
        <taxon>Ranunculales</taxon>
        <taxon>Papaveraceae</taxon>
        <taxon>Papaveroideae</taxon>
        <taxon>Papaver</taxon>
    </lineage>
</organism>
<dbReference type="Proteomes" id="UP001177140">
    <property type="component" value="Unassembled WGS sequence"/>
</dbReference>
<evidence type="ECO:0000313" key="1">
    <source>
        <dbReference type="EMBL" id="MCL7047030.1"/>
    </source>
</evidence>